<dbReference type="NCBIfam" id="TIGR04335">
    <property type="entry name" value="AmmeMemoSam_A"/>
    <property type="match status" value="1"/>
</dbReference>
<dbReference type="InterPro" id="IPR002733">
    <property type="entry name" value="AMMECR1_domain"/>
</dbReference>
<name>A0A7V4E357_UNCW3</name>
<dbReference type="InterPro" id="IPR036071">
    <property type="entry name" value="AMMECR1_dom_sf"/>
</dbReference>
<dbReference type="InterPro" id="IPR023473">
    <property type="entry name" value="AMMECR1"/>
</dbReference>
<dbReference type="HAMAP" id="MF_00645">
    <property type="entry name" value="AMMECR1"/>
    <property type="match status" value="1"/>
</dbReference>
<evidence type="ECO:0000313" key="2">
    <source>
        <dbReference type="EMBL" id="HGK53612.1"/>
    </source>
</evidence>
<accession>A0A7V4E357</accession>
<protein>
    <submittedName>
        <fullName evidence="2">TIGR00296 family protein</fullName>
    </submittedName>
</protein>
<reference evidence="2" key="1">
    <citation type="journal article" date="2020" name="mSystems">
        <title>Genome- and Community-Level Interaction Insights into Carbon Utilization and Element Cycling Functions of Hydrothermarchaeota in Hydrothermal Sediment.</title>
        <authorList>
            <person name="Zhou Z."/>
            <person name="Liu Y."/>
            <person name="Xu W."/>
            <person name="Pan J."/>
            <person name="Luo Z.H."/>
            <person name="Li M."/>
        </authorList>
    </citation>
    <scope>NUCLEOTIDE SEQUENCE [LARGE SCALE GENOMIC DNA]</scope>
    <source>
        <strain evidence="2">SpSt-695</strain>
    </source>
</reference>
<dbReference type="Pfam" id="PF01871">
    <property type="entry name" value="AMMECR1"/>
    <property type="match status" value="1"/>
</dbReference>
<dbReference type="Gene3D" id="3.30.700.20">
    <property type="entry name" value="Hypothetical protein ph0010, domain 1"/>
    <property type="match status" value="1"/>
</dbReference>
<dbReference type="PROSITE" id="PS51112">
    <property type="entry name" value="AMMECR1"/>
    <property type="match status" value="1"/>
</dbReference>
<dbReference type="NCBIfam" id="TIGR00296">
    <property type="entry name" value="TIGR00296 family protein"/>
    <property type="match status" value="1"/>
</dbReference>
<dbReference type="InterPro" id="IPR023472">
    <property type="entry name" value="Uncharacterised_MJ0810"/>
</dbReference>
<sequence length="205" mass="23632">MEKEKAKILINLARESIEKGLKGKMYEPENIDTSKEIKEEFNYKRGVFTSLYVYPEKKLRGCIGVPYPVYPLWKAVIISSYESAFCDPRFNPLKKEEFSKIVIELTILTEPEKLTGEPEDYINQIEIGKHGLIVQRGIFKGLLLPQVAIEWNFNEEEFLSETCLKAGLPDNAWKDKDTSVYRFSGILIKEKEPFGEIEVKDLSSL</sequence>
<gene>
    <name evidence="2" type="ORF">ENU72_01140</name>
</gene>
<dbReference type="InterPro" id="IPR027623">
    <property type="entry name" value="AmmeMemoSam_A"/>
</dbReference>
<organism evidence="2">
    <name type="scientific">candidate division WOR-3 bacterium</name>
    <dbReference type="NCBI Taxonomy" id="2052148"/>
    <lineage>
        <taxon>Bacteria</taxon>
        <taxon>Bacteria division WOR-3</taxon>
    </lineage>
</organism>
<feature type="domain" description="AMMECR1" evidence="1">
    <location>
        <begin position="4"/>
        <end position="199"/>
    </location>
</feature>
<proteinExistence type="inferred from homology"/>
<dbReference type="Gene3D" id="3.30.1490.150">
    <property type="entry name" value="Hypothetical protein ph0010, domain 2"/>
    <property type="match status" value="1"/>
</dbReference>
<dbReference type="EMBL" id="DTDP01000048">
    <property type="protein sequence ID" value="HGK53612.1"/>
    <property type="molecule type" value="Genomic_DNA"/>
</dbReference>
<comment type="caution">
    <text evidence="2">The sequence shown here is derived from an EMBL/GenBank/DDBJ whole genome shotgun (WGS) entry which is preliminary data.</text>
</comment>
<dbReference type="InterPro" id="IPR027485">
    <property type="entry name" value="AMMECR1_N"/>
</dbReference>
<dbReference type="PANTHER" id="PTHR13016:SF0">
    <property type="entry name" value="AMME SYNDROME CANDIDATE GENE 1 PROTEIN"/>
    <property type="match status" value="1"/>
</dbReference>
<dbReference type="SUPFAM" id="SSF143447">
    <property type="entry name" value="AMMECR1-like"/>
    <property type="match status" value="1"/>
</dbReference>
<evidence type="ECO:0000259" key="1">
    <source>
        <dbReference type="PROSITE" id="PS51112"/>
    </source>
</evidence>
<dbReference type="PANTHER" id="PTHR13016">
    <property type="entry name" value="AMMECR1 HOMOLOG"/>
    <property type="match status" value="1"/>
</dbReference>
<dbReference type="AlphaFoldDB" id="A0A7V4E357"/>